<evidence type="ECO:0000313" key="13">
    <source>
        <dbReference type="EMBL" id="EDP23224.1"/>
    </source>
</evidence>
<dbReference type="GO" id="GO:0005524">
    <property type="term" value="F:ATP binding"/>
    <property type="evidence" value="ECO:0007669"/>
    <property type="project" value="UniProtKB-UniRule"/>
</dbReference>
<dbReference type="PROSITE" id="PS50052">
    <property type="entry name" value="GUANYLATE_KINASE_2"/>
    <property type="match status" value="1"/>
</dbReference>
<dbReference type="NCBIfam" id="TIGR03263">
    <property type="entry name" value="guanyl_kin"/>
    <property type="match status" value="1"/>
</dbReference>
<dbReference type="InterPro" id="IPR017665">
    <property type="entry name" value="Guanylate_kinase"/>
</dbReference>
<comment type="caution">
    <text evidence="13">The sequence shown here is derived from an EMBL/GenBank/DDBJ whole genome shotgun (WGS) entry which is preliminary data.</text>
</comment>
<dbReference type="Gene3D" id="3.40.50.300">
    <property type="entry name" value="P-loop containing nucleotide triphosphate hydrolases"/>
    <property type="match status" value="1"/>
</dbReference>
<keyword evidence="8 11" id="KW-0067">ATP-binding</keyword>
<dbReference type="CDD" id="cd00071">
    <property type="entry name" value="GMPK"/>
    <property type="match status" value="1"/>
</dbReference>
<evidence type="ECO:0000256" key="9">
    <source>
        <dbReference type="ARBA" id="ARBA00030128"/>
    </source>
</evidence>
<dbReference type="FunFam" id="3.30.63.10:FF:000002">
    <property type="entry name" value="Guanylate kinase 1"/>
    <property type="match status" value="1"/>
</dbReference>
<dbReference type="GO" id="GO:0004385">
    <property type="term" value="F:GMP kinase activity"/>
    <property type="evidence" value="ECO:0007669"/>
    <property type="project" value="UniProtKB-UniRule"/>
</dbReference>
<proteinExistence type="inferred from homology"/>
<dbReference type="InterPro" id="IPR027417">
    <property type="entry name" value="P-loop_NTPase"/>
</dbReference>
<dbReference type="SUPFAM" id="SSF52540">
    <property type="entry name" value="P-loop containing nucleoside triphosphate hydrolases"/>
    <property type="match status" value="1"/>
</dbReference>
<keyword evidence="5 11" id="KW-0808">Transferase</keyword>
<comment type="catalytic activity">
    <reaction evidence="10 11">
        <text>GMP + ATP = GDP + ADP</text>
        <dbReference type="Rhea" id="RHEA:20780"/>
        <dbReference type="ChEBI" id="CHEBI:30616"/>
        <dbReference type="ChEBI" id="CHEBI:58115"/>
        <dbReference type="ChEBI" id="CHEBI:58189"/>
        <dbReference type="ChEBI" id="CHEBI:456216"/>
        <dbReference type="EC" id="2.7.4.8"/>
    </reaction>
</comment>
<evidence type="ECO:0000256" key="11">
    <source>
        <dbReference type="HAMAP-Rule" id="MF_00328"/>
    </source>
</evidence>
<keyword evidence="7 11" id="KW-0418">Kinase</keyword>
<dbReference type="SMART" id="SM00072">
    <property type="entry name" value="GuKc"/>
    <property type="match status" value="1"/>
</dbReference>
<keyword evidence="11" id="KW-0963">Cytoplasm</keyword>
<dbReference type="GO" id="GO:0005829">
    <property type="term" value="C:cytosol"/>
    <property type="evidence" value="ECO:0007669"/>
    <property type="project" value="TreeGrafter"/>
</dbReference>
<dbReference type="EC" id="2.7.4.8" evidence="3 11"/>
<dbReference type="AlphaFoldDB" id="A8SLK2"/>
<evidence type="ECO:0000256" key="3">
    <source>
        <dbReference type="ARBA" id="ARBA00012961"/>
    </source>
</evidence>
<evidence type="ECO:0000256" key="10">
    <source>
        <dbReference type="ARBA" id="ARBA00048594"/>
    </source>
</evidence>
<organism evidence="13 14">
    <name type="scientific">Parvimonas micra ATCC 33270</name>
    <dbReference type="NCBI Taxonomy" id="411465"/>
    <lineage>
        <taxon>Bacteria</taxon>
        <taxon>Bacillati</taxon>
        <taxon>Bacillota</taxon>
        <taxon>Tissierellia</taxon>
        <taxon>Tissierellales</taxon>
        <taxon>Peptoniphilaceae</taxon>
        <taxon>Parvimonas</taxon>
    </lineage>
</organism>
<reference evidence="13 14" key="2">
    <citation type="submission" date="2007-09" db="EMBL/GenBank/DDBJ databases">
        <authorList>
            <person name="Fulton L."/>
            <person name="Clifton S."/>
            <person name="Fulton B."/>
            <person name="Xu J."/>
            <person name="Minx P."/>
            <person name="Pepin K.H."/>
            <person name="Johnson M."/>
            <person name="Thiruvilangam P."/>
            <person name="Bhonagiri V."/>
            <person name="Nash W.E."/>
            <person name="Mardis E.R."/>
            <person name="Wilson R.K."/>
        </authorList>
    </citation>
    <scope>NUCLEOTIDE SEQUENCE [LARGE SCALE GENOMIC DNA]</scope>
    <source>
        <strain evidence="13 14">ATCC 33270</strain>
    </source>
</reference>
<evidence type="ECO:0000256" key="4">
    <source>
        <dbReference type="ARBA" id="ARBA00016296"/>
    </source>
</evidence>
<keyword evidence="6 11" id="KW-0547">Nucleotide-binding</keyword>
<feature type="domain" description="Guanylate kinase-like" evidence="12">
    <location>
        <begin position="12"/>
        <end position="190"/>
    </location>
</feature>
<name>A8SLK2_9FIRM</name>
<comment type="subcellular location">
    <subcellularLocation>
        <location evidence="11">Cytoplasm</location>
    </subcellularLocation>
</comment>
<comment type="function">
    <text evidence="1 11">Essential for recycling GMP and indirectly, cGMP.</text>
</comment>
<dbReference type="HAMAP" id="MF_00328">
    <property type="entry name" value="Guanylate_kinase"/>
    <property type="match status" value="1"/>
</dbReference>
<dbReference type="InterPro" id="IPR008144">
    <property type="entry name" value="Guanylate_kin-like_dom"/>
</dbReference>
<evidence type="ECO:0000256" key="5">
    <source>
        <dbReference type="ARBA" id="ARBA00022679"/>
    </source>
</evidence>
<dbReference type="InterPro" id="IPR008145">
    <property type="entry name" value="GK/Ca_channel_bsu"/>
</dbReference>
<evidence type="ECO:0000259" key="12">
    <source>
        <dbReference type="PROSITE" id="PS50052"/>
    </source>
</evidence>
<evidence type="ECO:0000256" key="1">
    <source>
        <dbReference type="ARBA" id="ARBA00003531"/>
    </source>
</evidence>
<evidence type="ECO:0000256" key="6">
    <source>
        <dbReference type="ARBA" id="ARBA00022741"/>
    </source>
</evidence>
<dbReference type="eggNOG" id="COG0194">
    <property type="taxonomic scope" value="Bacteria"/>
</dbReference>
<protein>
    <recommendedName>
        <fullName evidence="4 11">Guanylate kinase</fullName>
        <ecNumber evidence="3 11">2.7.4.8</ecNumber>
    </recommendedName>
    <alternativeName>
        <fullName evidence="9 11">GMP kinase</fullName>
    </alternativeName>
</protein>
<dbReference type="PANTHER" id="PTHR23117:SF13">
    <property type="entry name" value="GUANYLATE KINASE"/>
    <property type="match status" value="1"/>
</dbReference>
<feature type="binding site" evidence="11">
    <location>
        <begin position="19"/>
        <end position="26"/>
    </location>
    <ligand>
        <name>ATP</name>
        <dbReference type="ChEBI" id="CHEBI:30616"/>
    </ligand>
</feature>
<evidence type="ECO:0000256" key="8">
    <source>
        <dbReference type="ARBA" id="ARBA00022840"/>
    </source>
</evidence>
<dbReference type="PANTHER" id="PTHR23117">
    <property type="entry name" value="GUANYLATE KINASE-RELATED"/>
    <property type="match status" value="1"/>
</dbReference>
<accession>A8SLK2</accession>
<evidence type="ECO:0000256" key="7">
    <source>
        <dbReference type="ARBA" id="ARBA00022777"/>
    </source>
</evidence>
<sequence length="198" mass="22652">MLNSFGGNMKKGFLMVVSGPSGVGKGTICDILLRDNKDIKYSISATSRNKRPNEEHGKNYFFVSNDEFEKMIADKKLLEYARVHGNYYGTPKDFVLNSINQGDVVILEIDVQGALQVKKNYPDAVLVFVLPPDFEELKRRLVERGTEDEETVNLRMNNAKKEVEFLNEYNYSIVNDFIDESVDKMKAIIEAERLKIKK</sequence>
<dbReference type="HOGENOM" id="CLU_001715_1_1_9"/>
<comment type="similarity">
    <text evidence="2 11">Belongs to the guanylate kinase family.</text>
</comment>
<gene>
    <name evidence="11 13" type="primary">gmk</name>
    <name evidence="13" type="ORF">PEPMIC_01027</name>
</gene>
<dbReference type="PROSITE" id="PS00856">
    <property type="entry name" value="GUANYLATE_KINASE_1"/>
    <property type="match status" value="1"/>
</dbReference>
<dbReference type="Gene3D" id="3.30.63.10">
    <property type="entry name" value="Guanylate Kinase phosphate binding domain"/>
    <property type="match status" value="1"/>
</dbReference>
<reference evidence="13 14" key="1">
    <citation type="submission" date="2007-09" db="EMBL/GenBank/DDBJ databases">
        <title>Draft genome sequence of Peptostreptococcus micros (ATCC 33270).</title>
        <authorList>
            <person name="Sudarsanam P."/>
            <person name="Ley R."/>
            <person name="Guruge J."/>
            <person name="Turnbaugh P.J."/>
            <person name="Mahowald M."/>
            <person name="Liep D."/>
            <person name="Gordon J."/>
        </authorList>
    </citation>
    <scope>NUCLEOTIDE SEQUENCE [LARGE SCALE GENOMIC DNA]</scope>
    <source>
        <strain evidence="13 14">ATCC 33270</strain>
    </source>
</reference>
<dbReference type="Pfam" id="PF00625">
    <property type="entry name" value="Guanylate_kin"/>
    <property type="match status" value="1"/>
</dbReference>
<dbReference type="Proteomes" id="UP000003162">
    <property type="component" value="Unassembled WGS sequence"/>
</dbReference>
<dbReference type="EMBL" id="ABEE02000017">
    <property type="protein sequence ID" value="EDP23224.1"/>
    <property type="molecule type" value="Genomic_DNA"/>
</dbReference>
<evidence type="ECO:0000313" key="14">
    <source>
        <dbReference type="Proteomes" id="UP000003162"/>
    </source>
</evidence>
<dbReference type="InterPro" id="IPR020590">
    <property type="entry name" value="Guanylate_kinase_CS"/>
</dbReference>
<evidence type="ECO:0000256" key="2">
    <source>
        <dbReference type="ARBA" id="ARBA00005790"/>
    </source>
</evidence>